<evidence type="ECO:0008006" key="3">
    <source>
        <dbReference type="Google" id="ProtNLM"/>
    </source>
</evidence>
<organism evidence="1 2">
    <name type="scientific">Nitratidesulfovibrio liaohensis</name>
    <dbReference type="NCBI Taxonomy" id="2604158"/>
    <lineage>
        <taxon>Bacteria</taxon>
        <taxon>Pseudomonadati</taxon>
        <taxon>Thermodesulfobacteriota</taxon>
        <taxon>Desulfovibrionia</taxon>
        <taxon>Desulfovibrionales</taxon>
        <taxon>Desulfovibrionaceae</taxon>
        <taxon>Nitratidesulfovibrio</taxon>
    </lineage>
</organism>
<dbReference type="RefSeq" id="WP_309540777.1">
    <property type="nucleotide sequence ID" value="NZ_CP133659.1"/>
</dbReference>
<reference evidence="1" key="1">
    <citation type="submission" date="2023-09" db="EMBL/GenBank/DDBJ databases">
        <authorList>
            <consortium name="CW5 consortium"/>
            <person name="Lu C.-W."/>
        </authorList>
    </citation>
    <scope>NUCLEOTIDE SEQUENCE</scope>
    <source>
        <strain evidence="1">KPS</strain>
    </source>
</reference>
<dbReference type="SUPFAM" id="SSF48452">
    <property type="entry name" value="TPR-like"/>
    <property type="match status" value="1"/>
</dbReference>
<name>A0ABY9QYT8_9BACT</name>
<dbReference type="SMART" id="SM00028">
    <property type="entry name" value="TPR"/>
    <property type="match status" value="2"/>
</dbReference>
<proteinExistence type="predicted"/>
<dbReference type="Proteomes" id="UP001180616">
    <property type="component" value="Chromosome"/>
</dbReference>
<evidence type="ECO:0000313" key="2">
    <source>
        <dbReference type="Proteomes" id="UP001180616"/>
    </source>
</evidence>
<dbReference type="EMBL" id="CP133659">
    <property type="protein sequence ID" value="WMW64703.1"/>
    <property type="molecule type" value="Genomic_DNA"/>
</dbReference>
<evidence type="ECO:0000313" key="1">
    <source>
        <dbReference type="EMBL" id="WMW64703.1"/>
    </source>
</evidence>
<keyword evidence="2" id="KW-1185">Reference proteome</keyword>
<sequence>MARSRGAPVHDEQYPIILGVYSLQQDAMVGIGGTASQQRQVTYWYARKLDAATCEVQPLNVHHVPSGIRKNMEELEFLRNYMPEPMYYKNHTVPALASLHRKLVEGEACLAELRLDDAEKAFIKALMIDDLNVPANFGLGEVYAEKKDAARLRKVLNVLMGSDEAFLMEHRVRFNKFGISLRKNGHFDDSLRFYHKALECREDEHLHFNIARVHFDKGDTGACVQHLTKALAMRPDFTEAQRFLTFCGGQACPGV</sequence>
<dbReference type="Pfam" id="PF13181">
    <property type="entry name" value="TPR_8"/>
    <property type="match status" value="1"/>
</dbReference>
<gene>
    <name evidence="1" type="ORF">KPS_002762</name>
</gene>
<dbReference type="InterPro" id="IPR019734">
    <property type="entry name" value="TPR_rpt"/>
</dbReference>
<dbReference type="Gene3D" id="1.25.40.10">
    <property type="entry name" value="Tetratricopeptide repeat domain"/>
    <property type="match status" value="1"/>
</dbReference>
<accession>A0ABY9QYT8</accession>
<protein>
    <recommendedName>
        <fullName evidence="3">TPR repeat-containing protein</fullName>
    </recommendedName>
</protein>
<dbReference type="InterPro" id="IPR011990">
    <property type="entry name" value="TPR-like_helical_dom_sf"/>
</dbReference>